<sequence length="634" mass="70564">MEILSPAGSPEGLVASIKGGCDAVYLGGKAFGARAFTQNFTDGELEGAVNYAHDNNVKVYVTVNTLIKDSEMNDAISYVGFLNDIGADAILIQDLGLLKSLHRFEIKKHASTQMGIHSASGLEWCYENGIDRAVLARELTFDEISSVIKDSKIETEVFVQGAMCYCISGGCLFSSIAGGRSGNRGQCAQPCRKSYLMKDEEGFFLSNADLYGVDWMERLKAAGISAVKIEGRMRSHAYAYLATKVYSMLNNGEPWEKISDTADLLKTVFNRGFCEGYFPGVSSLVQPKYADNRGFLLGSVSISDRKFDLSDLKEKVNIRDGLSIFKGKDKIGGFKVSSLGKVTAPFKIPDGTYEVYRTFDPRIDEIKNLVGDPPKLKGETKRRSYQKELKPSDRKATVPKISFYVSSVKVLDSVIGNADRVYYDLNDSTEAAGKMCEENDVEFVVNLPRFRPLMDLNVGEYAVMVNTPDQMHHFKQRKMFGSYHMNMFNSYFPPAMSQTTVSVELSKPEIKNLAEYHSGRIELMVFGRTELMCTRDTGLTAGTIRDELEHDFPIYRDNFGLAHVLNSSDLLLLQYLNELGSMGIDSFGIDLRKRPASLAKIVAEAYRNRDISKKGKITEMCGLINYGHYLRGVE</sequence>
<dbReference type="PANTHER" id="PTHR30217">
    <property type="entry name" value="PEPTIDASE U32 FAMILY"/>
    <property type="match status" value="1"/>
</dbReference>
<evidence type="ECO:0000313" key="1">
    <source>
        <dbReference type="EMBL" id="AIZ56432.1"/>
    </source>
</evidence>
<proteinExistence type="predicted"/>
<dbReference type="EMBL" id="CP010070">
    <property type="protein sequence ID" value="AIZ56432.1"/>
    <property type="molecule type" value="Genomic_DNA"/>
</dbReference>
<dbReference type="Proteomes" id="UP000030787">
    <property type="component" value="Chromosome"/>
</dbReference>
<accession>A0A0A7LDM8</accession>
<dbReference type="InterPro" id="IPR001539">
    <property type="entry name" value="Peptidase_U32"/>
</dbReference>
<dbReference type="PANTHER" id="PTHR30217:SF10">
    <property type="entry name" value="23S RRNA 5-HYDROXYCYTIDINE C2501 SYNTHASE"/>
    <property type="match status" value="1"/>
</dbReference>
<evidence type="ECO:0000313" key="2">
    <source>
        <dbReference type="Proteomes" id="UP000030787"/>
    </source>
</evidence>
<dbReference type="GeneID" id="24818209"/>
<name>A0A0A7LDM8_9ARCH</name>
<dbReference type="Pfam" id="PF01136">
    <property type="entry name" value="Peptidase_U32"/>
    <property type="match status" value="2"/>
</dbReference>
<dbReference type="OrthoDB" id="51464at2157"/>
<keyword evidence="2" id="KW-1185">Reference proteome</keyword>
<dbReference type="STRING" id="1577791.Mpt1_c05420"/>
<gene>
    <name evidence="1" type="ORF">Mpt1_c05420</name>
</gene>
<organism evidence="1 2">
    <name type="scientific">Candidatus Methanoplasma termitum</name>
    <dbReference type="NCBI Taxonomy" id="1577791"/>
    <lineage>
        <taxon>Archaea</taxon>
        <taxon>Methanobacteriati</taxon>
        <taxon>Thermoplasmatota</taxon>
        <taxon>Thermoplasmata</taxon>
        <taxon>Methanomassiliicoccales</taxon>
        <taxon>Methanomassiliicoccaceae</taxon>
        <taxon>Candidatus Methanoplasma</taxon>
    </lineage>
</organism>
<dbReference type="InterPro" id="IPR051454">
    <property type="entry name" value="RNA/ubiquinone_mod_enzymes"/>
</dbReference>
<protein>
    <submittedName>
        <fullName evidence="1">Peptidase family U32</fullName>
    </submittedName>
</protein>
<dbReference type="AlphaFoldDB" id="A0A0A7LDM8"/>
<dbReference type="KEGG" id="mear:Mpt1_c05420"/>
<reference evidence="1 2" key="1">
    <citation type="journal article" date="2014" name="Appl. Environ. Microbiol.">
        <title>Comparative Genome Analysis of 'Candidatus Methanoplasma termitum' Indicates a New Mode of Energy Metabolism in the Seventh Order of Methanogens.</title>
        <authorList>
            <person name="Lang K."/>
            <person name="Schuldes J."/>
            <person name="Klingl A."/>
            <person name="Poehlein A."/>
            <person name="Daniel R."/>
            <person name="Brune A."/>
        </authorList>
    </citation>
    <scope>NUCLEOTIDE SEQUENCE [LARGE SCALE GENOMIC DNA]</scope>
    <source>
        <strain evidence="2">Mpt1</strain>
    </source>
</reference>
<dbReference type="HOGENOM" id="CLU_011540_4_0_2"/>
<dbReference type="RefSeq" id="WP_048111838.1">
    <property type="nucleotide sequence ID" value="NZ_CP010070.1"/>
</dbReference>